<keyword evidence="3" id="KW-0808">Transferase</keyword>
<evidence type="ECO:0000256" key="2">
    <source>
        <dbReference type="ARBA" id="ARBA00012254"/>
    </source>
</evidence>
<evidence type="ECO:0000313" key="10">
    <source>
        <dbReference type="EMBL" id="CAB4873354.1"/>
    </source>
</evidence>
<dbReference type="HAMAP" id="MF_01930">
    <property type="entry name" value="PurN"/>
    <property type="match status" value="1"/>
</dbReference>
<protein>
    <recommendedName>
        <fullName evidence="2">phosphoribosylglycinamide formyltransferase 1</fullName>
        <ecNumber evidence="2">2.1.2.2</ecNumber>
    </recommendedName>
    <alternativeName>
        <fullName evidence="7">5'-phosphoribosylglycinamide transformylase</fullName>
    </alternativeName>
    <alternativeName>
        <fullName evidence="6">GAR transformylase</fullName>
    </alternativeName>
</protein>
<dbReference type="GO" id="GO:0004644">
    <property type="term" value="F:phosphoribosylglycinamide formyltransferase activity"/>
    <property type="evidence" value="ECO:0007669"/>
    <property type="project" value="UniProtKB-EC"/>
</dbReference>
<evidence type="ECO:0000256" key="3">
    <source>
        <dbReference type="ARBA" id="ARBA00022679"/>
    </source>
</evidence>
<dbReference type="InterPro" id="IPR002376">
    <property type="entry name" value="Formyl_transf_N"/>
</dbReference>
<evidence type="ECO:0000256" key="8">
    <source>
        <dbReference type="ARBA" id="ARBA00047664"/>
    </source>
</evidence>
<reference evidence="10" key="1">
    <citation type="submission" date="2020-05" db="EMBL/GenBank/DDBJ databases">
        <authorList>
            <person name="Chiriac C."/>
            <person name="Salcher M."/>
            <person name="Ghai R."/>
            <person name="Kavagutti S V."/>
        </authorList>
    </citation>
    <scope>NUCLEOTIDE SEQUENCE</scope>
</reference>
<evidence type="ECO:0000259" key="9">
    <source>
        <dbReference type="Pfam" id="PF00551"/>
    </source>
</evidence>
<dbReference type="InterPro" id="IPR004607">
    <property type="entry name" value="GART"/>
</dbReference>
<accession>A0A6J7DXV2</accession>
<dbReference type="AlphaFoldDB" id="A0A6J7DXV2"/>
<organism evidence="10">
    <name type="scientific">freshwater metagenome</name>
    <dbReference type="NCBI Taxonomy" id="449393"/>
    <lineage>
        <taxon>unclassified sequences</taxon>
        <taxon>metagenomes</taxon>
        <taxon>ecological metagenomes</taxon>
    </lineage>
</organism>
<dbReference type="EC" id="2.1.2.2" evidence="2"/>
<evidence type="ECO:0000256" key="7">
    <source>
        <dbReference type="ARBA" id="ARBA00041682"/>
    </source>
</evidence>
<evidence type="ECO:0000256" key="5">
    <source>
        <dbReference type="ARBA" id="ARBA00038440"/>
    </source>
</evidence>
<comment type="pathway">
    <text evidence="1">Purine metabolism; IMP biosynthesis via de novo pathway; N(2)-formyl-N(1)-(5-phospho-D-ribosyl)glycinamide from N(1)-(5-phospho-D-ribosyl)glycinamide (10-formyl THF route): step 1/1.</text>
</comment>
<evidence type="ECO:0000256" key="1">
    <source>
        <dbReference type="ARBA" id="ARBA00005054"/>
    </source>
</evidence>
<gene>
    <name evidence="10" type="ORF">UFOPK3444_00862</name>
</gene>
<dbReference type="UniPathway" id="UPA00074">
    <property type="reaction ID" value="UER00126"/>
</dbReference>
<dbReference type="InterPro" id="IPR036477">
    <property type="entry name" value="Formyl_transf_N_sf"/>
</dbReference>
<dbReference type="GO" id="GO:0005829">
    <property type="term" value="C:cytosol"/>
    <property type="evidence" value="ECO:0007669"/>
    <property type="project" value="TreeGrafter"/>
</dbReference>
<dbReference type="GO" id="GO:0006189">
    <property type="term" value="P:'de novo' IMP biosynthetic process"/>
    <property type="evidence" value="ECO:0007669"/>
    <property type="project" value="UniProtKB-UniPathway"/>
</dbReference>
<dbReference type="EMBL" id="CAFBLU010000011">
    <property type="protein sequence ID" value="CAB4873354.1"/>
    <property type="molecule type" value="Genomic_DNA"/>
</dbReference>
<name>A0A6J7DXV2_9ZZZZ</name>
<dbReference type="SUPFAM" id="SSF53328">
    <property type="entry name" value="Formyltransferase"/>
    <property type="match status" value="1"/>
</dbReference>
<proteinExistence type="inferred from homology"/>
<dbReference type="PANTHER" id="PTHR43369:SF2">
    <property type="entry name" value="PHOSPHORIBOSYLGLYCINAMIDE FORMYLTRANSFERASE"/>
    <property type="match status" value="1"/>
</dbReference>
<feature type="domain" description="Formyl transferase N-terminal" evidence="9">
    <location>
        <begin position="21"/>
        <end position="199"/>
    </location>
</feature>
<dbReference type="NCBIfam" id="TIGR00639">
    <property type="entry name" value="PurN"/>
    <property type="match status" value="1"/>
</dbReference>
<dbReference type="InterPro" id="IPR001555">
    <property type="entry name" value="GART_AS"/>
</dbReference>
<evidence type="ECO:0000256" key="6">
    <source>
        <dbReference type="ARBA" id="ARBA00041324"/>
    </source>
</evidence>
<dbReference type="PANTHER" id="PTHR43369">
    <property type="entry name" value="PHOSPHORIBOSYLGLYCINAMIDE FORMYLTRANSFERASE"/>
    <property type="match status" value="1"/>
</dbReference>
<dbReference type="PROSITE" id="PS00373">
    <property type="entry name" value="GART"/>
    <property type="match status" value="1"/>
</dbReference>
<keyword evidence="4" id="KW-0658">Purine biosynthesis</keyword>
<evidence type="ECO:0000256" key="4">
    <source>
        <dbReference type="ARBA" id="ARBA00022755"/>
    </source>
</evidence>
<sequence length="208" mass="21597">MSFGEEDLGTTGPLLPGHVSKVAVLASGEGTNLQALIDSLGEDPIVEIVAFVASREDAPALTRAQAAGISTKVFDKADFANRPTRDLALAAWLIGQGVGLVVLAGWMELLTATLLDAFPDRVVNVHPSLLPEFPGMDAVGQAVAAGAERIGVTVHLVDEGVDTGRVLMQEGIDLPAGATAEEAAELLRPIEHRLLPEAVRALASGRLA</sequence>
<dbReference type="Gene3D" id="3.40.50.170">
    <property type="entry name" value="Formyl transferase, N-terminal domain"/>
    <property type="match status" value="1"/>
</dbReference>
<comment type="similarity">
    <text evidence="5">Belongs to the GART family.</text>
</comment>
<comment type="catalytic activity">
    <reaction evidence="8">
        <text>N(1)-(5-phospho-beta-D-ribosyl)glycinamide + (6R)-10-formyltetrahydrofolate = N(2)-formyl-N(1)-(5-phospho-beta-D-ribosyl)glycinamide + (6S)-5,6,7,8-tetrahydrofolate + H(+)</text>
        <dbReference type="Rhea" id="RHEA:15053"/>
        <dbReference type="ChEBI" id="CHEBI:15378"/>
        <dbReference type="ChEBI" id="CHEBI:57453"/>
        <dbReference type="ChEBI" id="CHEBI:143788"/>
        <dbReference type="ChEBI" id="CHEBI:147286"/>
        <dbReference type="ChEBI" id="CHEBI:195366"/>
        <dbReference type="EC" id="2.1.2.2"/>
    </reaction>
</comment>
<dbReference type="Pfam" id="PF00551">
    <property type="entry name" value="Formyl_trans_N"/>
    <property type="match status" value="1"/>
</dbReference>